<comment type="caution">
    <text evidence="5">The sequence shown here is derived from an EMBL/GenBank/DDBJ whole genome shotgun (WGS) entry which is preliminary data.</text>
</comment>
<name>A0A8S2D166_9BILA</name>
<organism evidence="5 7">
    <name type="scientific">Didymodactylos carnosus</name>
    <dbReference type="NCBI Taxonomy" id="1234261"/>
    <lineage>
        <taxon>Eukaryota</taxon>
        <taxon>Metazoa</taxon>
        <taxon>Spiralia</taxon>
        <taxon>Gnathifera</taxon>
        <taxon>Rotifera</taxon>
        <taxon>Eurotatoria</taxon>
        <taxon>Bdelloidea</taxon>
        <taxon>Philodinida</taxon>
        <taxon>Philodinidae</taxon>
        <taxon>Didymodactylos</taxon>
    </lineage>
</organism>
<reference evidence="5" key="1">
    <citation type="submission" date="2021-02" db="EMBL/GenBank/DDBJ databases">
        <authorList>
            <person name="Nowell W R."/>
        </authorList>
    </citation>
    <scope>NUCLEOTIDE SEQUENCE</scope>
</reference>
<evidence type="ECO:0000256" key="1">
    <source>
        <dbReference type="ARBA" id="ARBA00008535"/>
    </source>
</evidence>
<dbReference type="EMBL" id="CAJOBA010002292">
    <property type="protein sequence ID" value="CAF3638675.1"/>
    <property type="molecule type" value="Genomic_DNA"/>
</dbReference>
<keyword evidence="2" id="KW-0547">Nucleotide-binding</keyword>
<dbReference type="Gene3D" id="3.40.50.300">
    <property type="entry name" value="P-loop containing nucleotide triphosphate hydrolases"/>
    <property type="match status" value="1"/>
</dbReference>
<proteinExistence type="inferred from homology"/>
<feature type="coiled-coil region" evidence="3">
    <location>
        <begin position="206"/>
        <end position="290"/>
    </location>
</feature>
<accession>A0A8S2D166</accession>
<dbReference type="Proteomes" id="UP000682733">
    <property type="component" value="Unassembled WGS sequence"/>
</dbReference>
<dbReference type="InterPro" id="IPR006703">
    <property type="entry name" value="G_AIG1"/>
</dbReference>
<evidence type="ECO:0000259" key="4">
    <source>
        <dbReference type="Pfam" id="PF04548"/>
    </source>
</evidence>
<evidence type="ECO:0000256" key="2">
    <source>
        <dbReference type="ARBA" id="ARBA00022741"/>
    </source>
</evidence>
<protein>
    <recommendedName>
        <fullName evidence="4">AIG1-type G domain-containing protein</fullName>
    </recommendedName>
</protein>
<dbReference type="Pfam" id="PF04548">
    <property type="entry name" value="AIG1"/>
    <property type="match status" value="1"/>
</dbReference>
<sequence>MATNRTKDTGIIILGNAGSGKSFLCNILIGSQRFKAAFRTRAVTLETEHHRIRAEGINFRIYNIPGLIEIDRDGINRNKREIMRAFDECSNSIVLFVWSNVGGRVQQDDVIAFKALNEAYQFPQNSLGFVVNNLPPEREDDYDGEFTAEVVELLTPLEFFVEDFVFVDKLDSNKEESKDKFKQARFQLLNLILSHKPTEQKKHTDIKLEADKINELRLEVQSQQEQARKDRDRFEEKIDKMTKEIKKAKDKARSKIEDLKEKLSDLEDEDEEKSDEIKKLRKEIKALKAK</sequence>
<dbReference type="GO" id="GO:0005525">
    <property type="term" value="F:GTP binding"/>
    <property type="evidence" value="ECO:0007669"/>
    <property type="project" value="InterPro"/>
</dbReference>
<dbReference type="EMBL" id="CAJNOK010002292">
    <property type="protein sequence ID" value="CAF0853513.1"/>
    <property type="molecule type" value="Genomic_DNA"/>
</dbReference>
<dbReference type="Proteomes" id="UP000677228">
    <property type="component" value="Unassembled WGS sequence"/>
</dbReference>
<dbReference type="AlphaFoldDB" id="A0A8S2D166"/>
<evidence type="ECO:0000313" key="5">
    <source>
        <dbReference type="EMBL" id="CAF0853513.1"/>
    </source>
</evidence>
<evidence type="ECO:0000313" key="6">
    <source>
        <dbReference type="EMBL" id="CAF3638675.1"/>
    </source>
</evidence>
<dbReference type="SUPFAM" id="SSF52540">
    <property type="entry name" value="P-loop containing nucleoside triphosphate hydrolases"/>
    <property type="match status" value="1"/>
</dbReference>
<keyword evidence="3" id="KW-0175">Coiled coil</keyword>
<evidence type="ECO:0000256" key="3">
    <source>
        <dbReference type="SAM" id="Coils"/>
    </source>
</evidence>
<dbReference type="InterPro" id="IPR027417">
    <property type="entry name" value="P-loop_NTPase"/>
</dbReference>
<comment type="similarity">
    <text evidence="1">Belongs to the TRAFAC class TrmE-Era-EngA-EngB-Septin-like GTPase superfamily. AIG1/Toc34/Toc159-like paraseptin GTPase family. IAN subfamily.</text>
</comment>
<feature type="domain" description="AIG1-type G" evidence="4">
    <location>
        <begin position="11"/>
        <end position="120"/>
    </location>
</feature>
<evidence type="ECO:0000313" key="7">
    <source>
        <dbReference type="Proteomes" id="UP000677228"/>
    </source>
</evidence>
<gene>
    <name evidence="5" type="ORF">OVA965_LOCUS7268</name>
    <name evidence="6" type="ORF">TMI583_LOCUS7264</name>
</gene>